<name>A0AAD9MTZ5_9ANNE</name>
<feature type="domain" description="RNase H type-1" evidence="2">
    <location>
        <begin position="898"/>
        <end position="1031"/>
    </location>
</feature>
<dbReference type="SUPFAM" id="SSF56672">
    <property type="entry name" value="DNA/RNA polymerases"/>
    <property type="match status" value="1"/>
</dbReference>
<dbReference type="Pfam" id="PF14529">
    <property type="entry name" value="Exo_endo_phos_2"/>
    <property type="match status" value="1"/>
</dbReference>
<protein>
    <submittedName>
        <fullName evidence="3">Uncharacterized protein</fullName>
    </submittedName>
</protein>
<dbReference type="PROSITE" id="PS50879">
    <property type="entry name" value="RNASE_H_1"/>
    <property type="match status" value="1"/>
</dbReference>
<dbReference type="Pfam" id="PF00078">
    <property type="entry name" value="RVT_1"/>
    <property type="match status" value="1"/>
</dbReference>
<evidence type="ECO:0000313" key="3">
    <source>
        <dbReference type="EMBL" id="KAK2142944.1"/>
    </source>
</evidence>
<evidence type="ECO:0000259" key="1">
    <source>
        <dbReference type="PROSITE" id="PS50878"/>
    </source>
</evidence>
<dbReference type="SUPFAM" id="SSF53098">
    <property type="entry name" value="Ribonuclease H-like"/>
    <property type="match status" value="1"/>
</dbReference>
<comment type="caution">
    <text evidence="3">The sequence shown here is derived from an EMBL/GenBank/DDBJ whole genome shotgun (WGS) entry which is preliminary data.</text>
</comment>
<feature type="domain" description="Reverse transcriptase" evidence="1">
    <location>
        <begin position="430"/>
        <end position="691"/>
    </location>
</feature>
<gene>
    <name evidence="3" type="ORF">LSH36_895g01089</name>
</gene>
<dbReference type="InterPro" id="IPR002156">
    <property type="entry name" value="RNaseH_domain"/>
</dbReference>
<dbReference type="InterPro" id="IPR012337">
    <property type="entry name" value="RNaseH-like_sf"/>
</dbReference>
<dbReference type="InterPro" id="IPR036691">
    <property type="entry name" value="Endo/exonu/phosph_ase_sf"/>
</dbReference>
<dbReference type="GO" id="GO:0004523">
    <property type="term" value="F:RNA-DNA hybrid ribonuclease activity"/>
    <property type="evidence" value="ECO:0007669"/>
    <property type="project" value="InterPro"/>
</dbReference>
<dbReference type="Gene3D" id="3.30.420.10">
    <property type="entry name" value="Ribonuclease H-like superfamily/Ribonuclease H"/>
    <property type="match status" value="1"/>
</dbReference>
<dbReference type="GO" id="GO:0003676">
    <property type="term" value="F:nucleic acid binding"/>
    <property type="evidence" value="ECO:0007669"/>
    <property type="project" value="InterPro"/>
</dbReference>
<dbReference type="CDD" id="cd09276">
    <property type="entry name" value="Rnase_HI_RT_non_LTR"/>
    <property type="match status" value="1"/>
</dbReference>
<proteinExistence type="predicted"/>
<evidence type="ECO:0000313" key="4">
    <source>
        <dbReference type="Proteomes" id="UP001208570"/>
    </source>
</evidence>
<keyword evidence="4" id="KW-1185">Reference proteome</keyword>
<reference evidence="3" key="1">
    <citation type="journal article" date="2023" name="Mol. Biol. Evol.">
        <title>Third-Generation Sequencing Reveals the Adaptive Role of the Epigenome in Three Deep-Sea Polychaetes.</title>
        <authorList>
            <person name="Perez M."/>
            <person name="Aroh O."/>
            <person name="Sun Y."/>
            <person name="Lan Y."/>
            <person name="Juniper S.K."/>
            <person name="Young C.R."/>
            <person name="Angers B."/>
            <person name="Qian P.Y."/>
        </authorList>
    </citation>
    <scope>NUCLEOTIDE SEQUENCE</scope>
    <source>
        <strain evidence="3">P08H-3</strain>
    </source>
</reference>
<dbReference type="AlphaFoldDB" id="A0AAD9MTZ5"/>
<dbReference type="PANTHER" id="PTHR36688">
    <property type="entry name" value="ENDO/EXONUCLEASE/PHOSPHATASE DOMAIN-CONTAINING PROTEIN"/>
    <property type="match status" value="1"/>
</dbReference>
<dbReference type="PROSITE" id="PS50878">
    <property type="entry name" value="RT_POL"/>
    <property type="match status" value="1"/>
</dbReference>
<dbReference type="InterPro" id="IPR052560">
    <property type="entry name" value="RdDP_mobile_element"/>
</dbReference>
<evidence type="ECO:0000259" key="2">
    <source>
        <dbReference type="PROSITE" id="PS50879"/>
    </source>
</evidence>
<dbReference type="InterPro" id="IPR043502">
    <property type="entry name" value="DNA/RNA_pol_sf"/>
</dbReference>
<dbReference type="Proteomes" id="UP001208570">
    <property type="component" value="Unassembled WGS sequence"/>
</dbReference>
<dbReference type="Pfam" id="PF00075">
    <property type="entry name" value="RNase_H"/>
    <property type="match status" value="1"/>
</dbReference>
<dbReference type="InterPro" id="IPR000477">
    <property type="entry name" value="RT_dom"/>
</dbReference>
<dbReference type="GO" id="GO:0006259">
    <property type="term" value="P:DNA metabolic process"/>
    <property type="evidence" value="ECO:0007669"/>
    <property type="project" value="UniProtKB-ARBA"/>
</dbReference>
<organism evidence="3 4">
    <name type="scientific">Paralvinella palmiformis</name>
    <dbReference type="NCBI Taxonomy" id="53620"/>
    <lineage>
        <taxon>Eukaryota</taxon>
        <taxon>Metazoa</taxon>
        <taxon>Spiralia</taxon>
        <taxon>Lophotrochozoa</taxon>
        <taxon>Annelida</taxon>
        <taxon>Polychaeta</taxon>
        <taxon>Sedentaria</taxon>
        <taxon>Canalipalpata</taxon>
        <taxon>Terebellida</taxon>
        <taxon>Terebelliformia</taxon>
        <taxon>Alvinellidae</taxon>
        <taxon>Paralvinella</taxon>
    </lineage>
</organism>
<dbReference type="CDD" id="cd01650">
    <property type="entry name" value="RT_nLTR_like"/>
    <property type="match status" value="1"/>
</dbReference>
<dbReference type="SUPFAM" id="SSF56219">
    <property type="entry name" value="DNase I-like"/>
    <property type="match status" value="1"/>
</dbReference>
<dbReference type="PANTHER" id="PTHR36688:SF2">
    <property type="entry name" value="ENDONUCLEASE_EXONUCLEASE_PHOSPHATASE DOMAIN-CONTAINING PROTEIN"/>
    <property type="match status" value="1"/>
</dbReference>
<sequence length="1183" mass="134093">MTSINKAPKLPGYHIYHKPKERSATCVSQGMITAVRQGIPHTFRSQTTNDYTEFQILTLHADKNKDHTFINLYTSPRHHTNILELTEPHPSHLVMGDFNAHHSAWGHYTSSTGSTLMNQLIDSHSAVINEPHVPTTVHGSTIDLAISSPDLTQNSHWSQIDDLVSDHIASHILIRNSFVPAPQASILKWNTRRADWVKYSQTLQTLTPDIPPNIDIDIHLDSILEAVQSAADISVPRHTQAKHNRRTNYIPPEGKIYTRQLSMATKAFKRLKTDESRQELRAIQKIAKCELHKLRTKAWDDWCEKLSTMKTNRLWSEISKLRGSTKQVTTRNPKEDADTLAKHFATRAASHTLPLRIQQELRDRHEERSSALQDAIQIESITDRPFSMYELNNALKSLKITTPGKDTFSYEFFIKAPQIFLQKVLELYNSSWHQGTLPAQWKKAKVIPIPKPGGSSYRPISLLQNISKIMEKMVANRLTWLLPTQQNLFGFVRGKSTTDAIAQVIGDITKGKKANGNNRTTVATFLDLDKAFERAQPLAILDSLITLGFKGKILAWLKDYLSNRSIVVALQGFNSNEHPTDTGLPQGSILGPTLFNALIIIILKQTVTLGTKLHAYADDLVLISNEHNPFGRMQQALNRLTAAAESLGLFFSASKTKTMLFYCIPEDIPRFTIGEQPIELVKRHRYLGVIIDDKLHFTHHAKYIKEKLTSRLNILKIISSSKKGVSTAMLLTLYRALIKTVLTYSAPALLMASPSAITQLEIVQRAALRICLGLPRPTPIALVYAEADEPPIKTEIKRSTIKYIIRAATKPHPTPIIQVVQDSLQKDPRVFPPTTWALKAAVIQNDFEIPIIHPPLVHPKPPWLIPPFEVIISRDHIKKDNPVATLNAAISRIKNLTDANTRVWYTDGSQHATGNTGWSAYSHKESPISGRLPQFTPITLTELTALLETLRWCRNNRTLHQRIVINTDSMAALFILQTHTPSTYPETALQVWDEAQHLKQLDIQIIFNWIPSHVGIFGNEEADRLANIATNLDNIQTCEQTVGALGRQIPNRIKTMTDKLYSDYYTTPSGIWYHNTTIPEHRKHPNRFIDTQLRLLRCNCYTKSFNIPDKHIKCNMCQRRYGPIHYLVDCPGLPKIRQNIKQKLLPVQHSLPAIDKANYLLRRSSIIPETIYTLLKRQPYILQ</sequence>
<dbReference type="Gene3D" id="3.60.10.10">
    <property type="entry name" value="Endonuclease/exonuclease/phosphatase"/>
    <property type="match status" value="1"/>
</dbReference>
<accession>A0AAD9MTZ5</accession>
<dbReference type="InterPro" id="IPR005135">
    <property type="entry name" value="Endo/exonuclease/phosphatase"/>
</dbReference>
<dbReference type="InterPro" id="IPR036397">
    <property type="entry name" value="RNaseH_sf"/>
</dbReference>
<dbReference type="EMBL" id="JAODUP010000895">
    <property type="protein sequence ID" value="KAK2142944.1"/>
    <property type="molecule type" value="Genomic_DNA"/>
</dbReference>